<dbReference type="InterPro" id="IPR008965">
    <property type="entry name" value="CBM2/CBM3_carb-bd_dom_sf"/>
</dbReference>
<evidence type="ECO:0000313" key="2">
    <source>
        <dbReference type="EMBL" id="GFO29388.1"/>
    </source>
</evidence>
<keyword evidence="3" id="KW-1185">Reference proteome</keyword>
<dbReference type="GO" id="GO:0030246">
    <property type="term" value="F:carbohydrate binding"/>
    <property type="evidence" value="ECO:0007669"/>
    <property type="project" value="InterPro"/>
</dbReference>
<organism evidence="2 3">
    <name type="scientific">Plakobranchus ocellatus</name>
    <dbReference type="NCBI Taxonomy" id="259542"/>
    <lineage>
        <taxon>Eukaryota</taxon>
        <taxon>Metazoa</taxon>
        <taxon>Spiralia</taxon>
        <taxon>Lophotrochozoa</taxon>
        <taxon>Mollusca</taxon>
        <taxon>Gastropoda</taxon>
        <taxon>Heterobranchia</taxon>
        <taxon>Euthyneura</taxon>
        <taxon>Panpulmonata</taxon>
        <taxon>Sacoglossa</taxon>
        <taxon>Placobranchoidea</taxon>
        <taxon>Plakobranchidae</taxon>
        <taxon>Plakobranchus</taxon>
    </lineage>
</organism>
<evidence type="ECO:0000259" key="1">
    <source>
        <dbReference type="Pfam" id="PF00024"/>
    </source>
</evidence>
<dbReference type="InterPro" id="IPR003609">
    <property type="entry name" value="Pan_app"/>
</dbReference>
<accession>A0AAV4CD77</accession>
<reference evidence="2 3" key="1">
    <citation type="journal article" date="2021" name="Elife">
        <title>Chloroplast acquisition without the gene transfer in kleptoplastic sea slugs, Plakobranchus ocellatus.</title>
        <authorList>
            <person name="Maeda T."/>
            <person name="Takahashi S."/>
            <person name="Yoshida T."/>
            <person name="Shimamura S."/>
            <person name="Takaki Y."/>
            <person name="Nagai Y."/>
            <person name="Toyoda A."/>
            <person name="Suzuki Y."/>
            <person name="Arimoto A."/>
            <person name="Ishii H."/>
            <person name="Satoh N."/>
            <person name="Nishiyama T."/>
            <person name="Hasebe M."/>
            <person name="Maruyama T."/>
            <person name="Minagawa J."/>
            <person name="Obokata J."/>
            <person name="Shigenobu S."/>
        </authorList>
    </citation>
    <scope>NUCLEOTIDE SEQUENCE [LARGE SCALE GENOMIC DNA]</scope>
</reference>
<feature type="domain" description="Apple" evidence="1">
    <location>
        <begin position="307"/>
        <end position="360"/>
    </location>
</feature>
<dbReference type="SUPFAM" id="SSF49384">
    <property type="entry name" value="Carbohydrate-binding domain"/>
    <property type="match status" value="1"/>
</dbReference>
<dbReference type="Proteomes" id="UP000735302">
    <property type="component" value="Unassembled WGS sequence"/>
</dbReference>
<name>A0AAV4CD77_9GAST</name>
<evidence type="ECO:0000313" key="3">
    <source>
        <dbReference type="Proteomes" id="UP000735302"/>
    </source>
</evidence>
<sequence>MATATLTRATKAATTATTVTVYTSNINNSYRLYQQHHQQLQVIPATATTATDRVCRKSFAHNYDDNPCFGKPSARTRTLNQRVPAALWTGKSTSIKPISHLSFNHFHLCLPFCSDSSLLAWTSISLLLTTAMAVTNFFQFKSPSVWNNEAWGRYCISFADYTPTCGWKLIVSSSYTLTSVSAWDSTQQRLDAYTYLITNVNYNADLLTNPPNSCGDITLGGSFGNTEPEVFITWYCVCVSNQLGCQEVPYQTVAPWDATTTTTAPPPTTESTTTTTTAAAAAVAVKDLYTGYNVINPTKIFLRQEANTCYLGTSFTSIPQINHVIDCAVKCRDLRDCASINFRQNSGVCDLVLENPDLNPSSLGPTSGCAYWKVVWKA</sequence>
<dbReference type="EMBL" id="BLXT01006160">
    <property type="protein sequence ID" value="GFO29388.1"/>
    <property type="molecule type" value="Genomic_DNA"/>
</dbReference>
<dbReference type="Pfam" id="PF00024">
    <property type="entry name" value="PAN_1"/>
    <property type="match status" value="1"/>
</dbReference>
<comment type="caution">
    <text evidence="2">The sequence shown here is derived from an EMBL/GenBank/DDBJ whole genome shotgun (WGS) entry which is preliminary data.</text>
</comment>
<protein>
    <recommendedName>
        <fullName evidence="1">Apple domain-containing protein</fullName>
    </recommendedName>
</protein>
<proteinExistence type="predicted"/>
<gene>
    <name evidence="2" type="ORF">PoB_005589300</name>
</gene>
<dbReference type="AlphaFoldDB" id="A0AAV4CD77"/>